<dbReference type="OrthoDB" id="117774at2"/>
<proteinExistence type="inferred from homology"/>
<dbReference type="CDD" id="cd02440">
    <property type="entry name" value="AdoMet_MTases"/>
    <property type="match status" value="1"/>
</dbReference>
<dbReference type="NCBIfam" id="NF037959">
    <property type="entry name" value="MFS_SpdSyn"/>
    <property type="match status" value="1"/>
</dbReference>
<keyword evidence="3 4" id="KW-0620">Polyamine biosynthesis</keyword>
<evidence type="ECO:0000313" key="7">
    <source>
        <dbReference type="Proteomes" id="UP000199345"/>
    </source>
</evidence>
<feature type="domain" description="PABS" evidence="5">
    <location>
        <begin position="1"/>
        <end position="214"/>
    </location>
</feature>
<dbReference type="Proteomes" id="UP000199345">
    <property type="component" value="Unassembled WGS sequence"/>
</dbReference>
<keyword evidence="2 4" id="KW-0808">Transferase</keyword>
<evidence type="ECO:0000256" key="2">
    <source>
        <dbReference type="ARBA" id="ARBA00022679"/>
    </source>
</evidence>
<gene>
    <name evidence="6" type="ORF">SAMN05216326_1378</name>
</gene>
<organism evidence="6 7">
    <name type="scientific">Nitrosomonas marina</name>
    <dbReference type="NCBI Taxonomy" id="917"/>
    <lineage>
        <taxon>Bacteria</taxon>
        <taxon>Pseudomonadati</taxon>
        <taxon>Pseudomonadota</taxon>
        <taxon>Betaproteobacteria</taxon>
        <taxon>Nitrosomonadales</taxon>
        <taxon>Nitrosomonadaceae</taxon>
        <taxon>Nitrosomonas</taxon>
    </lineage>
</organism>
<dbReference type="AlphaFoldDB" id="A0A1I0FDP2"/>
<dbReference type="GO" id="GO:0006596">
    <property type="term" value="P:polyamine biosynthetic process"/>
    <property type="evidence" value="ECO:0007669"/>
    <property type="project" value="UniProtKB-UniRule"/>
</dbReference>
<dbReference type="PROSITE" id="PS51006">
    <property type="entry name" value="PABS_2"/>
    <property type="match status" value="1"/>
</dbReference>
<keyword evidence="7" id="KW-1185">Reference proteome</keyword>
<sequence>MTKSINKQFYEGPEVLISECNGVRSLHLNGSMVQSAMRISAPNELELVYTQCMMGFLLFQPDPDQILLIGLGGGSLAKFIYHNLPNTRVTVVEVNPQVVTAACQYFELPQENNRFEIIISEGGQFIATQSRSPDVIMVDGFDDEYQAPSLCSQEFYDQARQMLARDGILVINLLSRDKNVKTFLRRIELSFKGQMIAMLSEIRGNLIVFAFRSNPRKHSWKSLRKTANKLEKQYALPFTDFVSKMQKYAQ</sequence>
<dbReference type="SUPFAM" id="SSF53335">
    <property type="entry name" value="S-adenosyl-L-methionine-dependent methyltransferases"/>
    <property type="match status" value="1"/>
</dbReference>
<dbReference type="Gene3D" id="3.40.50.150">
    <property type="entry name" value="Vaccinia Virus protein VP39"/>
    <property type="match status" value="1"/>
</dbReference>
<evidence type="ECO:0000256" key="1">
    <source>
        <dbReference type="ARBA" id="ARBA00007867"/>
    </source>
</evidence>
<dbReference type="EMBL" id="FOIA01000037">
    <property type="protein sequence ID" value="SET56287.1"/>
    <property type="molecule type" value="Genomic_DNA"/>
</dbReference>
<evidence type="ECO:0000259" key="5">
    <source>
        <dbReference type="PROSITE" id="PS51006"/>
    </source>
</evidence>
<dbReference type="InterPro" id="IPR029063">
    <property type="entry name" value="SAM-dependent_MTases_sf"/>
</dbReference>
<dbReference type="PANTHER" id="PTHR43317">
    <property type="entry name" value="THERMOSPERMINE SYNTHASE ACAULIS5"/>
    <property type="match status" value="1"/>
</dbReference>
<dbReference type="NCBIfam" id="NF003380">
    <property type="entry name" value="PRK04457.1"/>
    <property type="match status" value="1"/>
</dbReference>
<evidence type="ECO:0000256" key="4">
    <source>
        <dbReference type="PROSITE-ProRule" id="PRU00354"/>
    </source>
</evidence>
<dbReference type="Pfam" id="PF01564">
    <property type="entry name" value="Spermine_synth"/>
    <property type="match status" value="1"/>
</dbReference>
<dbReference type="GO" id="GO:0016740">
    <property type="term" value="F:transferase activity"/>
    <property type="evidence" value="ECO:0007669"/>
    <property type="project" value="UniProtKB-UniRule"/>
</dbReference>
<name>A0A1I0FDP2_9PROT</name>
<accession>A0A1I0FDP2</accession>
<protein>
    <submittedName>
        <fullName evidence="6">Spermidine synthase</fullName>
    </submittedName>
</protein>
<feature type="active site" description="Proton acceptor" evidence="4">
    <location>
        <position position="139"/>
    </location>
</feature>
<dbReference type="RefSeq" id="WP_090661211.1">
    <property type="nucleotide sequence ID" value="NZ_FOIA01000037.1"/>
</dbReference>
<comment type="similarity">
    <text evidence="1">Belongs to the spermidine/spermine synthase family.</text>
</comment>
<evidence type="ECO:0000256" key="3">
    <source>
        <dbReference type="ARBA" id="ARBA00023115"/>
    </source>
</evidence>
<dbReference type="InterPro" id="IPR030374">
    <property type="entry name" value="PABS"/>
</dbReference>
<evidence type="ECO:0000313" key="6">
    <source>
        <dbReference type="EMBL" id="SET56287.1"/>
    </source>
</evidence>
<reference evidence="7" key="1">
    <citation type="submission" date="2016-10" db="EMBL/GenBank/DDBJ databases">
        <authorList>
            <person name="Varghese N."/>
            <person name="Submissions S."/>
        </authorList>
    </citation>
    <scope>NUCLEOTIDE SEQUENCE [LARGE SCALE GENOMIC DNA]</scope>
    <source>
        <strain evidence="7">Nm71</strain>
    </source>
</reference>
<dbReference type="PANTHER" id="PTHR43317:SF1">
    <property type="entry name" value="THERMOSPERMINE SYNTHASE ACAULIS5"/>
    <property type="match status" value="1"/>
</dbReference>